<evidence type="ECO:0000313" key="1">
    <source>
        <dbReference type="EMBL" id="PBA24806.1"/>
    </source>
</evidence>
<dbReference type="Proteomes" id="UP000217768">
    <property type="component" value="Unassembled WGS sequence"/>
</dbReference>
<dbReference type="EMBL" id="NSFD01000051">
    <property type="protein sequence ID" value="PBA24806.1"/>
    <property type="molecule type" value="Genomic_DNA"/>
</dbReference>
<dbReference type="AlphaFoldDB" id="A0A2A2ZEB2"/>
<accession>A0A2A2ZEB2</accession>
<organism evidence="1 2">
    <name type="scientific">Mycobacterium avium</name>
    <dbReference type="NCBI Taxonomy" id="1764"/>
    <lineage>
        <taxon>Bacteria</taxon>
        <taxon>Bacillati</taxon>
        <taxon>Actinomycetota</taxon>
        <taxon>Actinomycetes</taxon>
        <taxon>Mycobacteriales</taxon>
        <taxon>Mycobacteriaceae</taxon>
        <taxon>Mycobacterium</taxon>
        <taxon>Mycobacterium avium complex (MAC)</taxon>
    </lineage>
</organism>
<gene>
    <name evidence="1" type="ORF">CKJ66_21640</name>
</gene>
<protein>
    <submittedName>
        <fullName evidence="1">Uncharacterized protein</fullName>
    </submittedName>
</protein>
<sequence length="82" mass="9029">MEMPDRAFCSGLCRLVTRQQERAQRVSEALQGTPLATSLVAQAEAMDTAWSEYQRLDQELNDAARAVGMTDAQLEAIKDGRG</sequence>
<comment type="caution">
    <text evidence="1">The sequence shown here is derived from an EMBL/GenBank/DDBJ whole genome shotgun (WGS) entry which is preliminary data.</text>
</comment>
<name>A0A2A2ZEB2_MYCAV</name>
<proteinExistence type="predicted"/>
<reference evidence="1 2" key="1">
    <citation type="submission" date="2017-08" db="EMBL/GenBank/DDBJ databases">
        <title>Phylogenetic analysis of Mycobacterium avium complex whole genomes.</title>
        <authorList>
            <person name="Caverly L.J."/>
            <person name="Spilker T."/>
            <person name="Lipuma J."/>
        </authorList>
    </citation>
    <scope>NUCLEOTIDE SEQUENCE [LARGE SCALE GENOMIC DNA]</scope>
    <source>
        <strain evidence="1 2">FLAC0165</strain>
    </source>
</reference>
<evidence type="ECO:0000313" key="2">
    <source>
        <dbReference type="Proteomes" id="UP000217768"/>
    </source>
</evidence>